<comment type="caution">
    <text evidence="2">The sequence shown here is derived from an EMBL/GenBank/DDBJ whole genome shotgun (WGS) entry which is preliminary data.</text>
</comment>
<protein>
    <recommendedName>
        <fullName evidence="1">RNA polymerase sigma-70 region 4 domain-containing protein</fullName>
    </recommendedName>
</protein>
<dbReference type="OrthoDB" id="9795666at2"/>
<dbReference type="SUPFAM" id="SSF88659">
    <property type="entry name" value="Sigma3 and sigma4 domains of RNA polymerase sigma factors"/>
    <property type="match status" value="1"/>
</dbReference>
<reference evidence="2 3" key="1">
    <citation type="submission" date="2016-09" db="EMBL/GenBank/DDBJ databases">
        <title>Desulfuribacillus arsenicus sp. nov., an obligately anaerobic, dissimilatory arsenic- and antimonate-reducing bacterium isolated from anoxic sediments.</title>
        <authorList>
            <person name="Abin C.A."/>
            <person name="Hollibaugh J.T."/>
        </authorList>
    </citation>
    <scope>NUCLEOTIDE SEQUENCE [LARGE SCALE GENOMIC DNA]</scope>
    <source>
        <strain evidence="2 3">MLFW-2</strain>
    </source>
</reference>
<dbReference type="GO" id="GO:0006352">
    <property type="term" value="P:DNA-templated transcription initiation"/>
    <property type="evidence" value="ECO:0007669"/>
    <property type="project" value="InterPro"/>
</dbReference>
<dbReference type="InterPro" id="IPR013324">
    <property type="entry name" value="RNA_pol_sigma_r3/r4-like"/>
</dbReference>
<accession>A0A1E5L971</accession>
<dbReference type="AlphaFoldDB" id="A0A1E5L971"/>
<dbReference type="Gene3D" id="1.10.10.10">
    <property type="entry name" value="Winged helix-like DNA-binding domain superfamily/Winged helix DNA-binding domain"/>
    <property type="match status" value="1"/>
</dbReference>
<dbReference type="GO" id="GO:0003700">
    <property type="term" value="F:DNA-binding transcription factor activity"/>
    <property type="evidence" value="ECO:0007669"/>
    <property type="project" value="InterPro"/>
</dbReference>
<dbReference type="Pfam" id="PF04545">
    <property type="entry name" value="Sigma70_r4"/>
    <property type="match status" value="1"/>
</dbReference>
<dbReference type="Proteomes" id="UP000095255">
    <property type="component" value="Unassembled WGS sequence"/>
</dbReference>
<evidence type="ECO:0000259" key="1">
    <source>
        <dbReference type="Pfam" id="PF04545"/>
    </source>
</evidence>
<proteinExistence type="predicted"/>
<dbReference type="EMBL" id="MJAT01000003">
    <property type="protein sequence ID" value="OEH86539.1"/>
    <property type="molecule type" value="Genomic_DNA"/>
</dbReference>
<name>A0A1E5L971_9FIRM</name>
<gene>
    <name evidence="2" type="ORF">BHU72_13095</name>
</gene>
<organism evidence="2 3">
    <name type="scientific">Desulfuribacillus stibiiarsenatis</name>
    <dbReference type="NCBI Taxonomy" id="1390249"/>
    <lineage>
        <taxon>Bacteria</taxon>
        <taxon>Bacillati</taxon>
        <taxon>Bacillota</taxon>
        <taxon>Desulfuribacillia</taxon>
        <taxon>Desulfuribacillales</taxon>
        <taxon>Desulfuribacillaceae</taxon>
        <taxon>Desulfuribacillus</taxon>
    </lineage>
</organism>
<feature type="domain" description="RNA polymerase sigma-70 region 4" evidence="1">
    <location>
        <begin position="11"/>
        <end position="53"/>
    </location>
</feature>
<dbReference type="InterPro" id="IPR007630">
    <property type="entry name" value="RNA_pol_sigma70_r4"/>
</dbReference>
<dbReference type="RefSeq" id="WP_069701134.1">
    <property type="nucleotide sequence ID" value="NZ_MJAT01000003.1"/>
</dbReference>
<dbReference type="InterPro" id="IPR036388">
    <property type="entry name" value="WH-like_DNA-bd_sf"/>
</dbReference>
<evidence type="ECO:0000313" key="2">
    <source>
        <dbReference type="EMBL" id="OEH86539.1"/>
    </source>
</evidence>
<evidence type="ECO:0000313" key="3">
    <source>
        <dbReference type="Proteomes" id="UP000095255"/>
    </source>
</evidence>
<sequence>MSITTLNIFELLSPINKRVLGLRYMTNFTYKEIAEALSMTEQEVSKRMFEARKEYKRLSESFNQ</sequence>
<keyword evidence="3" id="KW-1185">Reference proteome</keyword>